<feature type="compositionally biased region" description="Low complexity" evidence="1">
    <location>
        <begin position="58"/>
        <end position="73"/>
    </location>
</feature>
<protein>
    <recommendedName>
        <fullName evidence="5">Carbohydrate-binding module family 19 domain-containing protein</fullName>
    </recommendedName>
</protein>
<dbReference type="Proteomes" id="UP000799539">
    <property type="component" value="Unassembled WGS sequence"/>
</dbReference>
<evidence type="ECO:0000313" key="4">
    <source>
        <dbReference type="Proteomes" id="UP000799539"/>
    </source>
</evidence>
<evidence type="ECO:0000256" key="1">
    <source>
        <dbReference type="SAM" id="MobiDB-lite"/>
    </source>
</evidence>
<feature type="chain" id="PRO_5025349243" description="Carbohydrate-binding module family 19 domain-containing protein" evidence="2">
    <location>
        <begin position="20"/>
        <end position="131"/>
    </location>
</feature>
<reference evidence="3" key="1">
    <citation type="journal article" date="2020" name="Stud. Mycol.">
        <title>101 Dothideomycetes genomes: a test case for predicting lifestyles and emergence of pathogens.</title>
        <authorList>
            <person name="Haridas S."/>
            <person name="Albert R."/>
            <person name="Binder M."/>
            <person name="Bloem J."/>
            <person name="Labutti K."/>
            <person name="Salamov A."/>
            <person name="Andreopoulos B."/>
            <person name="Baker S."/>
            <person name="Barry K."/>
            <person name="Bills G."/>
            <person name="Bluhm B."/>
            <person name="Cannon C."/>
            <person name="Castanera R."/>
            <person name="Culley D."/>
            <person name="Daum C."/>
            <person name="Ezra D."/>
            <person name="Gonzalez J."/>
            <person name="Henrissat B."/>
            <person name="Kuo A."/>
            <person name="Liang C."/>
            <person name="Lipzen A."/>
            <person name="Lutzoni F."/>
            <person name="Magnuson J."/>
            <person name="Mondo S."/>
            <person name="Nolan M."/>
            <person name="Ohm R."/>
            <person name="Pangilinan J."/>
            <person name="Park H.-J."/>
            <person name="Ramirez L."/>
            <person name="Alfaro M."/>
            <person name="Sun H."/>
            <person name="Tritt A."/>
            <person name="Yoshinaga Y."/>
            <person name="Zwiers L.-H."/>
            <person name="Turgeon B."/>
            <person name="Goodwin S."/>
            <person name="Spatafora J."/>
            <person name="Crous P."/>
            <person name="Grigoriev I."/>
        </authorList>
    </citation>
    <scope>NUCLEOTIDE SEQUENCE</scope>
    <source>
        <strain evidence="3">SCOH1-5</strain>
    </source>
</reference>
<gene>
    <name evidence="3" type="ORF">CERZMDRAFT_97101</name>
</gene>
<evidence type="ECO:0000313" key="3">
    <source>
        <dbReference type="EMBL" id="KAF2212603.1"/>
    </source>
</evidence>
<feature type="region of interest" description="Disordered" evidence="1">
    <location>
        <begin position="45"/>
        <end position="73"/>
    </location>
</feature>
<evidence type="ECO:0008006" key="5">
    <source>
        <dbReference type="Google" id="ProtNLM"/>
    </source>
</evidence>
<keyword evidence="2" id="KW-0732">Signal</keyword>
<dbReference type="AlphaFoldDB" id="A0A6A6FGU1"/>
<keyword evidence="4" id="KW-1185">Reference proteome</keyword>
<sequence length="131" mass="13235">MKFSSSIAALATLSALTSAIPTNNTFHGWGNDTVPRVKAARQAEMSPANGGGPAFFNGTAPGVPRPTGTGVPHPTGTGVPTRKFMGLSPCSTNGAIVCSGTRIYGVCNQGAVAFHPVPRGKACVRGQIVGN</sequence>
<name>A0A6A6FGU1_9PEZI</name>
<dbReference type="OrthoDB" id="3639557at2759"/>
<feature type="signal peptide" evidence="2">
    <location>
        <begin position="1"/>
        <end position="19"/>
    </location>
</feature>
<organism evidence="3 4">
    <name type="scientific">Cercospora zeae-maydis SCOH1-5</name>
    <dbReference type="NCBI Taxonomy" id="717836"/>
    <lineage>
        <taxon>Eukaryota</taxon>
        <taxon>Fungi</taxon>
        <taxon>Dikarya</taxon>
        <taxon>Ascomycota</taxon>
        <taxon>Pezizomycotina</taxon>
        <taxon>Dothideomycetes</taxon>
        <taxon>Dothideomycetidae</taxon>
        <taxon>Mycosphaerellales</taxon>
        <taxon>Mycosphaerellaceae</taxon>
        <taxon>Cercospora</taxon>
    </lineage>
</organism>
<proteinExistence type="predicted"/>
<accession>A0A6A6FGU1</accession>
<evidence type="ECO:0000256" key="2">
    <source>
        <dbReference type="SAM" id="SignalP"/>
    </source>
</evidence>
<dbReference type="EMBL" id="ML992672">
    <property type="protein sequence ID" value="KAF2212603.1"/>
    <property type="molecule type" value="Genomic_DNA"/>
</dbReference>